<feature type="domain" description="Sulfatase N-terminal" evidence="3">
    <location>
        <begin position="5"/>
        <end position="332"/>
    </location>
</feature>
<organism evidence="4 5">
    <name type="scientific">Candidatus Neomicrothrix subdominans</name>
    <dbReference type="NCBI Taxonomy" id="2954438"/>
    <lineage>
        <taxon>Bacteria</taxon>
        <taxon>Bacillati</taxon>
        <taxon>Actinomycetota</taxon>
        <taxon>Acidimicrobiia</taxon>
        <taxon>Acidimicrobiales</taxon>
        <taxon>Microthrixaceae</taxon>
        <taxon>Candidatus Neomicrothrix</taxon>
    </lineage>
</organism>
<name>A0A936NEE3_9ACTN</name>
<dbReference type="Gene3D" id="3.40.720.10">
    <property type="entry name" value="Alkaline Phosphatase, subunit A"/>
    <property type="match status" value="1"/>
</dbReference>
<evidence type="ECO:0000313" key="5">
    <source>
        <dbReference type="Proteomes" id="UP000727993"/>
    </source>
</evidence>
<dbReference type="InterPro" id="IPR017850">
    <property type="entry name" value="Alkaline_phosphatase_core_sf"/>
</dbReference>
<evidence type="ECO:0000313" key="4">
    <source>
        <dbReference type="EMBL" id="MBK9298089.1"/>
    </source>
</evidence>
<dbReference type="InterPro" id="IPR050738">
    <property type="entry name" value="Sulfatase"/>
</dbReference>
<dbReference type="PANTHER" id="PTHR42693">
    <property type="entry name" value="ARYLSULFATASE FAMILY MEMBER"/>
    <property type="match status" value="1"/>
</dbReference>
<dbReference type="Gene3D" id="3.30.1120.10">
    <property type="match status" value="1"/>
</dbReference>
<comment type="caution">
    <text evidence="4">The sequence shown here is derived from an EMBL/GenBank/DDBJ whole genome shotgun (WGS) entry which is preliminary data.</text>
</comment>
<dbReference type="EMBL" id="JADJZA010000008">
    <property type="protein sequence ID" value="MBK9298089.1"/>
    <property type="molecule type" value="Genomic_DNA"/>
</dbReference>
<comment type="similarity">
    <text evidence="1">Belongs to the sulfatase family.</text>
</comment>
<proteinExistence type="inferred from homology"/>
<dbReference type="GO" id="GO:0004065">
    <property type="term" value="F:arylsulfatase activity"/>
    <property type="evidence" value="ECO:0007669"/>
    <property type="project" value="TreeGrafter"/>
</dbReference>
<dbReference type="AlphaFoldDB" id="A0A936NEE3"/>
<accession>A0A936NEE3</accession>
<protein>
    <submittedName>
        <fullName evidence="4">Sulfatase-like hydrolase/transferase</fullName>
    </submittedName>
</protein>
<dbReference type="PANTHER" id="PTHR42693:SF53">
    <property type="entry name" value="ENDO-4-O-SULFATASE"/>
    <property type="match status" value="1"/>
</dbReference>
<sequence length="451" mass="49265">MAKRPNVLVVLSDQQRPDSCGVFGQRLDVTPNLDALAADGVAFDNSFTVQPLCGPSRAALQTGLMPTTTGCWRNGRSLPQDATTLATELASADYWTGYLGKWHLASDGGYLPKPGTGATRFGNRPVPPERRGGYKDLWLAADSLEATSLPYRGHLFDGDGNRVELTGFRVDAITDLALKALEDQADDERPFFMFVSFLEPHHQNNRGRTIGPKGWAKRFRDYDVPADLQGTLGDWRWNYSEYLACCASIDANLGRLTGALKALGELDDTIVVYSSDHGSHFRTRNAEYKRSPHDASIRVPLVVRGPGFRSGQRSDAMVSSLDLLPTLVSAAGGEPVPGDGHPLQEFLDGRATRTSALVQISESQVGRALRTERYTYAVTGTGLGRLARYRDSAADAYEEHVVYDNVDDPAQRHNLAGTAATAELRRSLATQLEDEIERLEGTRPRILVGSS</sequence>
<evidence type="ECO:0000259" key="3">
    <source>
        <dbReference type="Pfam" id="PF00884"/>
    </source>
</evidence>
<gene>
    <name evidence="4" type="ORF">IPN02_14900</name>
</gene>
<dbReference type="SUPFAM" id="SSF53649">
    <property type="entry name" value="Alkaline phosphatase-like"/>
    <property type="match status" value="1"/>
</dbReference>
<keyword evidence="2 4" id="KW-0378">Hydrolase</keyword>
<dbReference type="Proteomes" id="UP000727993">
    <property type="component" value="Unassembled WGS sequence"/>
</dbReference>
<reference evidence="4 5" key="1">
    <citation type="submission" date="2020-10" db="EMBL/GenBank/DDBJ databases">
        <title>Connecting structure to function with the recovery of over 1000 high-quality activated sludge metagenome-assembled genomes encoding full-length rRNA genes using long-read sequencing.</title>
        <authorList>
            <person name="Singleton C.M."/>
            <person name="Petriglieri F."/>
            <person name="Kristensen J.M."/>
            <person name="Kirkegaard R.H."/>
            <person name="Michaelsen T.Y."/>
            <person name="Andersen M.H."/>
            <person name="Karst S.M."/>
            <person name="Dueholm M.S."/>
            <person name="Nielsen P.H."/>
            <person name="Albertsen M."/>
        </authorList>
    </citation>
    <scope>NUCLEOTIDE SEQUENCE [LARGE SCALE GENOMIC DNA]</scope>
    <source>
        <strain evidence="4">Lyne_18-Q3-R50-59_MAXAC.006</strain>
    </source>
</reference>
<dbReference type="InterPro" id="IPR000917">
    <property type="entry name" value="Sulfatase_N"/>
</dbReference>
<dbReference type="Pfam" id="PF00884">
    <property type="entry name" value="Sulfatase"/>
    <property type="match status" value="1"/>
</dbReference>
<evidence type="ECO:0000256" key="2">
    <source>
        <dbReference type="ARBA" id="ARBA00022801"/>
    </source>
</evidence>
<evidence type="ECO:0000256" key="1">
    <source>
        <dbReference type="ARBA" id="ARBA00008779"/>
    </source>
</evidence>